<dbReference type="Proteomes" id="UP001243403">
    <property type="component" value="Unassembled WGS sequence"/>
</dbReference>
<sequence length="828" mass="95559">MKKNLLFLLFFLLVSASAVFAQTKVSGIVVDKSNQPIPFANVVFKGSSEGIVTNEDGKFYLESQKSYSILLISSVGFSEKEIILDKLVNYNFKIQLSEAESLSEVVVFAGKTSKKNNPALDILKKIWERKRKNGLYLFDQYQMEKYEKIEFDMNSIDSTFMKSKLFKGMEFIFNQMDTSRVTGKTYLPIFINESLNDVYGDNKLKKVKEKIKANKTSGFNGNQQILSFVKDLYSDYNIYNNYLTFFDKSFTSPLSKTGIDVYNYVLKDSAYIDNKWCYNIVFYPRRKNELTFKGDFWVNDSTYAIKKINMAVTKSANINWVKDIYLEQEFEVVSDSVFLLTKDYLMSDFALNKKENSKGVYGKRTSFYRNHQFNKEQPVAFYKDEVNYMDDEVYNKSDEYWNENRFENLSKDELGVYKMLDTLQTVDKFKRLYSLVSILGSGYVEFKNFDYGPVFSTFGYNEVEGVRLRVGGRTYFGPNDPWRIQAYTAYGFDDDKFKYGLSGKWMVDKKNRIILSGGNRRDIEQIGASLTTTNDVLGRSFASSSVFSSGSNGKLTNINLTNVAIEIEPIKNLTFQTGFSYRTLESASTTFSLDYYTDIANSITESEVKQSEVNFQVEYSPKRKTIGFGVERSNVDSPFSRFFVNYSHGFKGLLNSDFKYDKLQLYYKQPIIIGPLGRTNIIMEVGKTFGKVPLGLLSVIPGNQTYFTIENTFSNLNFYEFVSDQYATLQWNHNFNGRIFSRIPFMRKLNWREIVSVKGVYGTISDENRAINASGLIYNAPEKVYWEYSAGIGNIFKVFRIDFAWRGNYLNTPDTNRFTVKGSFGFNF</sequence>
<keyword evidence="1" id="KW-0732">Signal</keyword>
<evidence type="ECO:0000313" key="3">
    <source>
        <dbReference type="Proteomes" id="UP001243403"/>
    </source>
</evidence>
<dbReference type="Pfam" id="PF13715">
    <property type="entry name" value="CarbopepD_reg_2"/>
    <property type="match status" value="1"/>
</dbReference>
<dbReference type="InterPro" id="IPR043741">
    <property type="entry name" value="DUF5686"/>
</dbReference>
<evidence type="ECO:0000313" key="2">
    <source>
        <dbReference type="EMBL" id="MDI5895237.1"/>
    </source>
</evidence>
<evidence type="ECO:0000256" key="1">
    <source>
        <dbReference type="SAM" id="SignalP"/>
    </source>
</evidence>
<protein>
    <submittedName>
        <fullName evidence="2">DUF5686 family protein</fullName>
    </submittedName>
</protein>
<dbReference type="InterPro" id="IPR008969">
    <property type="entry name" value="CarboxyPept-like_regulatory"/>
</dbReference>
<dbReference type="Pfam" id="PF18939">
    <property type="entry name" value="DUF5686"/>
    <property type="match status" value="1"/>
</dbReference>
<dbReference type="SUPFAM" id="SSF49464">
    <property type="entry name" value="Carboxypeptidase regulatory domain-like"/>
    <property type="match status" value="1"/>
</dbReference>
<reference evidence="2 3" key="1">
    <citation type="submission" date="2023-04" db="EMBL/GenBank/DDBJ databases">
        <title>Two novel species of Flavobacterium.</title>
        <authorList>
            <person name="Liu Q."/>
            <person name="Xin Y.-H."/>
        </authorList>
    </citation>
    <scope>NUCLEOTIDE SEQUENCE [LARGE SCALE GENOMIC DNA]</scope>
    <source>
        <strain evidence="2 3">LB1P51</strain>
    </source>
</reference>
<dbReference type="EMBL" id="JASCRZ010000004">
    <property type="protein sequence ID" value="MDI5895237.1"/>
    <property type="molecule type" value="Genomic_DNA"/>
</dbReference>
<feature type="signal peptide" evidence="1">
    <location>
        <begin position="1"/>
        <end position="21"/>
    </location>
</feature>
<dbReference type="RefSeq" id="WP_282717277.1">
    <property type="nucleotide sequence ID" value="NZ_JASCRZ010000004.1"/>
</dbReference>
<dbReference type="Gene3D" id="2.60.40.1120">
    <property type="entry name" value="Carboxypeptidase-like, regulatory domain"/>
    <property type="match status" value="1"/>
</dbReference>
<keyword evidence="3" id="KW-1185">Reference proteome</keyword>
<comment type="caution">
    <text evidence="2">The sequence shown here is derived from an EMBL/GenBank/DDBJ whole genome shotgun (WGS) entry which is preliminary data.</text>
</comment>
<name>A0ABT6VE19_9FLAO</name>
<proteinExistence type="predicted"/>
<gene>
    <name evidence="2" type="ORF">QLS65_10070</name>
</gene>
<accession>A0ABT6VE19</accession>
<feature type="chain" id="PRO_5046548416" evidence="1">
    <location>
        <begin position="22"/>
        <end position="828"/>
    </location>
</feature>
<organism evidence="2 3">
    <name type="scientific">Flavobacterium algoritolerans</name>
    <dbReference type="NCBI Taxonomy" id="3041254"/>
    <lineage>
        <taxon>Bacteria</taxon>
        <taxon>Pseudomonadati</taxon>
        <taxon>Bacteroidota</taxon>
        <taxon>Flavobacteriia</taxon>
        <taxon>Flavobacteriales</taxon>
        <taxon>Flavobacteriaceae</taxon>
        <taxon>Flavobacterium</taxon>
    </lineage>
</organism>